<feature type="domain" description="Large ribosomal subunit protein uL6 alpha-beta" evidence="5">
    <location>
        <begin position="53"/>
        <end position="115"/>
    </location>
</feature>
<dbReference type="PIRSF" id="PIRSF002162">
    <property type="entry name" value="Ribosomal_L6"/>
    <property type="match status" value="1"/>
</dbReference>
<dbReference type="GO" id="GO:0005762">
    <property type="term" value="C:mitochondrial large ribosomal subunit"/>
    <property type="evidence" value="ECO:0007669"/>
    <property type="project" value="TreeGrafter"/>
</dbReference>
<evidence type="ECO:0000313" key="6">
    <source>
        <dbReference type="EMBL" id="GMM46516.1"/>
    </source>
</evidence>
<gene>
    <name evidence="6" type="ORF">DAPK24_030910</name>
</gene>
<comment type="caution">
    <text evidence="6">The sequence shown here is derived from an EMBL/GenBank/DDBJ whole genome shotgun (WGS) entry which is preliminary data.</text>
</comment>
<comment type="similarity">
    <text evidence="1 4">Belongs to the universal ribosomal protein uL6 family.</text>
</comment>
<dbReference type="InterPro" id="IPR002358">
    <property type="entry name" value="Ribosomal_uL6_CS"/>
</dbReference>
<dbReference type="PROSITE" id="PS00525">
    <property type="entry name" value="RIBOSOMAL_L6_1"/>
    <property type="match status" value="1"/>
</dbReference>
<proteinExistence type="inferred from homology"/>
<dbReference type="Pfam" id="PF00347">
    <property type="entry name" value="Ribosomal_L6"/>
    <property type="match status" value="2"/>
</dbReference>
<evidence type="ECO:0000256" key="1">
    <source>
        <dbReference type="ARBA" id="ARBA00009356"/>
    </source>
</evidence>
<dbReference type="AlphaFoldDB" id="A0AAV5R4S3"/>
<sequence>MQSLSKRLFSSCRSSLSHIGSSPVFLTPDVKLNSVNMLIPKVIPKGSQKIILNSLLSINGPNGEINLQIPDFLNISNEGTSLSISINNDKNKIQKSLWGTYRSLINNAIIGVTDGHSSTLRFQGTGYRVNLETIDNVKWVKMKVGRCNVEGLPIPNGITCETPSQTLLVLKGANKQKLNLFAARLRNMRPPEPYKGKGIYFNGETIKLKAKKVK</sequence>
<keyword evidence="2 4" id="KW-0689">Ribosomal protein</keyword>
<evidence type="ECO:0000259" key="5">
    <source>
        <dbReference type="Pfam" id="PF00347"/>
    </source>
</evidence>
<reference evidence="6 7" key="1">
    <citation type="journal article" date="2023" name="Elife">
        <title>Identification of key yeast species and microbe-microbe interactions impacting larval growth of Drosophila in the wild.</title>
        <authorList>
            <person name="Mure A."/>
            <person name="Sugiura Y."/>
            <person name="Maeda R."/>
            <person name="Honda K."/>
            <person name="Sakurai N."/>
            <person name="Takahashi Y."/>
            <person name="Watada M."/>
            <person name="Katoh T."/>
            <person name="Gotoh A."/>
            <person name="Gotoh Y."/>
            <person name="Taniguchi I."/>
            <person name="Nakamura K."/>
            <person name="Hayashi T."/>
            <person name="Katayama T."/>
            <person name="Uemura T."/>
            <person name="Hattori Y."/>
        </authorList>
    </citation>
    <scope>NUCLEOTIDE SEQUENCE [LARGE SCALE GENOMIC DNA]</scope>
    <source>
        <strain evidence="6 7">PK-24</strain>
    </source>
</reference>
<feature type="domain" description="Large ribosomal subunit protein uL6 alpha-beta" evidence="5">
    <location>
        <begin position="151"/>
        <end position="199"/>
    </location>
</feature>
<dbReference type="GO" id="GO:0006412">
    <property type="term" value="P:translation"/>
    <property type="evidence" value="ECO:0007669"/>
    <property type="project" value="InterPro"/>
</dbReference>
<evidence type="ECO:0000256" key="4">
    <source>
        <dbReference type="RuleBase" id="RU003869"/>
    </source>
</evidence>
<dbReference type="PRINTS" id="PR00059">
    <property type="entry name" value="RIBOSOMALL6"/>
</dbReference>
<dbReference type="Proteomes" id="UP001378960">
    <property type="component" value="Unassembled WGS sequence"/>
</dbReference>
<keyword evidence="7" id="KW-1185">Reference proteome</keyword>
<dbReference type="EMBL" id="BTGB01000003">
    <property type="protein sequence ID" value="GMM46516.1"/>
    <property type="molecule type" value="Genomic_DNA"/>
</dbReference>
<evidence type="ECO:0000256" key="3">
    <source>
        <dbReference type="ARBA" id="ARBA00023274"/>
    </source>
</evidence>
<organism evidence="6 7">
    <name type="scientific">Pichia kluyveri</name>
    <name type="common">Yeast</name>
    <dbReference type="NCBI Taxonomy" id="36015"/>
    <lineage>
        <taxon>Eukaryota</taxon>
        <taxon>Fungi</taxon>
        <taxon>Dikarya</taxon>
        <taxon>Ascomycota</taxon>
        <taxon>Saccharomycotina</taxon>
        <taxon>Pichiomycetes</taxon>
        <taxon>Pichiales</taxon>
        <taxon>Pichiaceae</taxon>
        <taxon>Pichia</taxon>
    </lineage>
</organism>
<dbReference type="GO" id="GO:0019843">
    <property type="term" value="F:rRNA binding"/>
    <property type="evidence" value="ECO:0007669"/>
    <property type="project" value="InterPro"/>
</dbReference>
<name>A0AAV5R4S3_PICKL</name>
<dbReference type="Gene3D" id="3.90.930.12">
    <property type="entry name" value="Ribosomal protein L6, alpha-beta domain"/>
    <property type="match status" value="2"/>
</dbReference>
<evidence type="ECO:0000256" key="2">
    <source>
        <dbReference type="ARBA" id="ARBA00022980"/>
    </source>
</evidence>
<protein>
    <submittedName>
        <fullName evidence="6">Mitochondrial 54S ribosomal protein YmL16</fullName>
    </submittedName>
</protein>
<dbReference type="GO" id="GO:0003735">
    <property type="term" value="F:structural constituent of ribosome"/>
    <property type="evidence" value="ECO:0007669"/>
    <property type="project" value="InterPro"/>
</dbReference>
<accession>A0AAV5R4S3</accession>
<dbReference type="InterPro" id="IPR000702">
    <property type="entry name" value="Ribosomal_uL6-like"/>
</dbReference>
<dbReference type="SUPFAM" id="SSF56053">
    <property type="entry name" value="Ribosomal protein L6"/>
    <property type="match status" value="2"/>
</dbReference>
<keyword evidence="3 4" id="KW-0687">Ribonucleoprotein</keyword>
<dbReference type="PANTHER" id="PTHR11655:SF14">
    <property type="entry name" value="LARGE RIBOSOMAL SUBUNIT PROTEIN UL6M"/>
    <property type="match status" value="1"/>
</dbReference>
<dbReference type="InterPro" id="IPR020040">
    <property type="entry name" value="Ribosomal_uL6_a/b-dom"/>
</dbReference>
<dbReference type="InterPro" id="IPR019906">
    <property type="entry name" value="Ribosomal_uL6_bac-type"/>
</dbReference>
<dbReference type="PANTHER" id="PTHR11655">
    <property type="entry name" value="60S/50S RIBOSOMAL PROTEIN L6/L9"/>
    <property type="match status" value="1"/>
</dbReference>
<evidence type="ECO:0000313" key="7">
    <source>
        <dbReference type="Proteomes" id="UP001378960"/>
    </source>
</evidence>
<dbReference type="InterPro" id="IPR036789">
    <property type="entry name" value="Ribosomal_uL6-like_a/b-dom_sf"/>
</dbReference>